<evidence type="ECO:0000256" key="7">
    <source>
        <dbReference type="ARBA" id="ARBA00023136"/>
    </source>
</evidence>
<evidence type="ECO:0000256" key="1">
    <source>
        <dbReference type="ARBA" id="ARBA00004370"/>
    </source>
</evidence>
<evidence type="ECO:0000256" key="8">
    <source>
        <dbReference type="ARBA" id="ARBA00023310"/>
    </source>
</evidence>
<keyword evidence="5" id="KW-0375">Hydrogen ion transport</keyword>
<keyword evidence="4" id="KW-0813">Transport</keyword>
<protein>
    <recommendedName>
        <fullName evidence="11">ATP synthase subunit O, mitochondrial</fullName>
    </recommendedName>
</protein>
<evidence type="ECO:0000313" key="9">
    <source>
        <dbReference type="EMBL" id="KAF3439820.1"/>
    </source>
</evidence>
<keyword evidence="6" id="KW-0406">Ion transport</keyword>
<dbReference type="Pfam" id="PF00213">
    <property type="entry name" value="OSCP"/>
    <property type="match status" value="1"/>
</dbReference>
<dbReference type="Proteomes" id="UP000796880">
    <property type="component" value="Unassembled WGS sequence"/>
</dbReference>
<organism evidence="9 10">
    <name type="scientific">Rhamnella rubrinervis</name>
    <dbReference type="NCBI Taxonomy" id="2594499"/>
    <lineage>
        <taxon>Eukaryota</taxon>
        <taxon>Viridiplantae</taxon>
        <taxon>Streptophyta</taxon>
        <taxon>Embryophyta</taxon>
        <taxon>Tracheophyta</taxon>
        <taxon>Spermatophyta</taxon>
        <taxon>Magnoliopsida</taxon>
        <taxon>eudicotyledons</taxon>
        <taxon>Gunneridae</taxon>
        <taxon>Pentapetalae</taxon>
        <taxon>rosids</taxon>
        <taxon>fabids</taxon>
        <taxon>Rosales</taxon>
        <taxon>Rhamnaceae</taxon>
        <taxon>rhamnoid group</taxon>
        <taxon>Rhamneae</taxon>
        <taxon>Rhamnella</taxon>
    </lineage>
</organism>
<comment type="similarity">
    <text evidence="2">Belongs to the ATPase delta chain family.</text>
</comment>
<dbReference type="PANTHER" id="PTHR11910">
    <property type="entry name" value="ATP SYNTHASE DELTA CHAIN"/>
    <property type="match status" value="1"/>
</dbReference>
<dbReference type="InterPro" id="IPR000711">
    <property type="entry name" value="ATPase_OSCP/dsu"/>
</dbReference>
<dbReference type="OrthoDB" id="1262810at2759"/>
<evidence type="ECO:0008006" key="11">
    <source>
        <dbReference type="Google" id="ProtNLM"/>
    </source>
</evidence>
<dbReference type="GO" id="GO:0016020">
    <property type="term" value="C:membrane"/>
    <property type="evidence" value="ECO:0007669"/>
    <property type="project" value="UniProtKB-SubCell"/>
</dbReference>
<comment type="subunit">
    <text evidence="3">F-type ATPases have 2 components, CF(1) - the catalytic core - and CF(0) - the membrane proton channel. CF(1) has five subunits: alpha(3), beta(3), gamma(1), delta(1), epsilon(1). CF(0) has three main subunits: a, b and c.</text>
</comment>
<dbReference type="Gene3D" id="1.10.520.20">
    <property type="entry name" value="N-terminal domain of the delta subunit of the F1F0-ATP synthase"/>
    <property type="match status" value="1"/>
</dbReference>
<dbReference type="GO" id="GO:0046933">
    <property type="term" value="F:proton-transporting ATP synthase activity, rotational mechanism"/>
    <property type="evidence" value="ECO:0007669"/>
    <property type="project" value="InterPro"/>
</dbReference>
<comment type="caution">
    <text evidence="9">The sequence shown here is derived from an EMBL/GenBank/DDBJ whole genome shotgun (WGS) entry which is preliminary data.</text>
</comment>
<keyword evidence="8" id="KW-0066">ATP synthesis</keyword>
<accession>A0A8K0DYS3</accession>
<evidence type="ECO:0000256" key="5">
    <source>
        <dbReference type="ARBA" id="ARBA00022781"/>
    </source>
</evidence>
<reference evidence="9" key="1">
    <citation type="submission" date="2020-03" db="EMBL/GenBank/DDBJ databases">
        <title>A high-quality chromosome-level genome assembly of a woody plant with both climbing and erect habits, Rhamnella rubrinervis.</title>
        <authorList>
            <person name="Lu Z."/>
            <person name="Yang Y."/>
            <person name="Zhu X."/>
            <person name="Sun Y."/>
        </authorList>
    </citation>
    <scope>NUCLEOTIDE SEQUENCE</scope>
    <source>
        <strain evidence="9">BYM</strain>
        <tissue evidence="9">Leaf</tissue>
    </source>
</reference>
<comment type="subcellular location">
    <subcellularLocation>
        <location evidence="1">Membrane</location>
    </subcellularLocation>
</comment>
<sequence>MDTLPTGSVSIVKVHGFHSASRELCHFKTTPSTSNLLQQPYLYCSATKPNLISNKTTTSVTSKPFGTPIFLSPSPTLSSSFTSSSPTLHRKPATGYAAALLDTAQSKSCIGLVENDVQRFLKLLQNKEIQYVLADPLKGEKVKGQVLMGVANKGEFSRHLVGLVKMLVKKNKASILKQVLDEFQRIYDELCGTQVVLVSSANKLGEEQLYGIAKRVQSLTGAVKVRIRNLVHDNSTPSFAV</sequence>
<keyword evidence="7" id="KW-0472">Membrane</keyword>
<name>A0A8K0DYS3_9ROSA</name>
<keyword evidence="10" id="KW-1185">Reference proteome</keyword>
<dbReference type="SUPFAM" id="SSF47928">
    <property type="entry name" value="N-terminal domain of the delta subunit of the F1F0-ATP synthase"/>
    <property type="match status" value="1"/>
</dbReference>
<dbReference type="InterPro" id="IPR026015">
    <property type="entry name" value="ATP_synth_OSCP/delta_N_sf"/>
</dbReference>
<evidence type="ECO:0000313" key="10">
    <source>
        <dbReference type="Proteomes" id="UP000796880"/>
    </source>
</evidence>
<dbReference type="AlphaFoldDB" id="A0A8K0DYS3"/>
<evidence type="ECO:0000256" key="2">
    <source>
        <dbReference type="ARBA" id="ARBA00007046"/>
    </source>
</evidence>
<dbReference type="EMBL" id="VOIH02000008">
    <property type="protein sequence ID" value="KAF3439820.1"/>
    <property type="molecule type" value="Genomic_DNA"/>
</dbReference>
<gene>
    <name evidence="9" type="ORF">FNV43_RR18098</name>
</gene>
<evidence type="ECO:0000256" key="4">
    <source>
        <dbReference type="ARBA" id="ARBA00022448"/>
    </source>
</evidence>
<evidence type="ECO:0000256" key="3">
    <source>
        <dbReference type="ARBA" id="ARBA00011648"/>
    </source>
</evidence>
<evidence type="ECO:0000256" key="6">
    <source>
        <dbReference type="ARBA" id="ARBA00023065"/>
    </source>
</evidence>
<dbReference type="NCBIfam" id="TIGR01145">
    <property type="entry name" value="ATP_synt_delta"/>
    <property type="match status" value="1"/>
</dbReference>
<proteinExistence type="inferred from homology"/>